<evidence type="ECO:0000256" key="1">
    <source>
        <dbReference type="ARBA" id="ARBA00000900"/>
    </source>
</evidence>
<dbReference type="InterPro" id="IPR026951">
    <property type="entry name" value="PPIL2_U-box_dom"/>
</dbReference>
<dbReference type="FunFam" id="3.30.40.10:FF:000079">
    <property type="entry name" value="Peptidyl-prolyl cis-trans isomerase 2"/>
    <property type="match status" value="1"/>
</dbReference>
<feature type="region of interest" description="Disordered" evidence="22">
    <location>
        <begin position="121"/>
        <end position="142"/>
    </location>
</feature>
<evidence type="ECO:0000256" key="17">
    <source>
        <dbReference type="ARBA" id="ARBA00059251"/>
    </source>
</evidence>
<dbReference type="PROSITE" id="PS51140">
    <property type="entry name" value="CUE"/>
    <property type="match status" value="1"/>
</dbReference>
<comment type="subcellular location">
    <subcellularLocation>
        <location evidence="2">Nucleus</location>
    </subcellularLocation>
</comment>
<keyword evidence="13" id="KW-0007">Acetylation</keyword>
<sequence length="1115" mass="125535">MSDKTVSYGKIKSSLGQFLEENRLPSKECLASLDDIILGYVVGVLEDIAQEDDNFDVDDFMEMISAYCPSISSIPKSRISYWAHSLALELKSTSGEPRKKIVSLLDLECSLPQIVATCNGTTRPSRISKNSESSMSSDDSSISSQYSAAEEEICALKELFPSTSTAEIKHCLAVANGDIQDAAQWVLQRQETGESIKAVPKFSKDLITNDDESVKKHIISKYSYVDQDEDKKEYRPPPPKFEPKKLVRYRENQIVTVKGERFTEVKSKEDEDMKKTYVNLKPSRQYRYLTTTEWTTLYGGRSAVDALNEARRRAFRRLPYSYCCLTLNPFENPVCDNDGNVFELLEIVPFVKKFKKNPVTGKPLDMKNLFKLHFHKNEDGEYQCPVLFRSFTNNSEIVAIKTTGNVYSREAVEQLNIKTKNWKDLLNDEPFARTDIIEIQSPNNLEKSNVSDFYHVKHNLRTIVAEDDGKSTLKSSAISSDAKAIVAEMEKIVEKDKDKFKPETSDGKTLDKFNAAHYSTGTVAAGLTSTYMAPETRSTAAILEDDVVRYARIKKKGYVRLVTNYGQLNLEVFCDQVPKTSENFIKLCASGYYNGTKFHRSIRHFMIQGGDPTGKGTGGESFWKTPFKDEFKPNLNHAGRGVLSMANSGPNTNKSQFFITFRSCRHLDNKHSVFGKVVGGLDNLTDIENVGTDNEDRPVEDIIVLNAQVFVDPFQEVDELLAKEREAEAKKKEEEKEEYELGVHGKKRADSKSSAEPKVFRSGVGRYIDPKRMSTKSSIDAPSTSTSAIEEPPPEPKKKKRDSAGFSNFSSWLVASAAGRVARASTARFPVQFHQTSFSKLLNCNVPKMLSVIPQKHGYSTEAKGDQKLAEFLNEEIATEKKVQKISSLPKTLGSFDLTVDNSDQKLAEFLNEEIATEKKVQKISSLPKTLGSFDLTVDNSRIVFQRTIRDEVVKIELNVNHSVETAVPEGSGQSDSAPEMLSKPNFDVEIKKGDSTITFSCSFTAEDFSPEQAQQNDEGFDLFTIDEVCIFEKEWRDETYAVSGDILDEEWRDETYAVSGDILDEYLYDLLMNMLEERGVSNEFVEKLQEFCTGYEHSLYIKFLESLKKFAGSS</sequence>
<name>A0A7R9GFF5_9CRUS</name>
<dbReference type="PANTHER" id="PTHR45625">
    <property type="entry name" value="PEPTIDYL-PROLYL CIS-TRANS ISOMERASE-RELATED"/>
    <property type="match status" value="1"/>
</dbReference>
<dbReference type="AlphaFoldDB" id="A0A7R9GFF5"/>
<feature type="compositionally biased region" description="Basic and acidic residues" evidence="22">
    <location>
        <begin position="728"/>
        <end position="759"/>
    </location>
</feature>
<comment type="subunit">
    <text evidence="18">Component of the minor spliceosome, which splices U12-type introns. Within this complex, interacts with PRPF8/PRP8, EFTUD2/SNU114 and PLRG1. Interacts with isoform 2 of BSG. Interacts (via the PPIase cyclophilin-type domain) with CRNKL1; they may form a trimeric complex with HSP90.</text>
</comment>
<dbReference type="InterPro" id="IPR003613">
    <property type="entry name" value="Ubox_domain"/>
</dbReference>
<dbReference type="Gene3D" id="3.10.280.10">
    <property type="entry name" value="Mitochondrial glycoprotein"/>
    <property type="match status" value="1"/>
</dbReference>
<reference evidence="26" key="1">
    <citation type="submission" date="2020-11" db="EMBL/GenBank/DDBJ databases">
        <authorList>
            <person name="Tran Van P."/>
        </authorList>
    </citation>
    <scope>NUCLEOTIDE SEQUENCE</scope>
</reference>
<comment type="similarity">
    <text evidence="4">Belongs to the MAM33 family.</text>
</comment>
<dbReference type="SUPFAM" id="SSF54529">
    <property type="entry name" value="Mitochondrial glycoprotein MAM33-like"/>
    <property type="match status" value="1"/>
</dbReference>
<evidence type="ECO:0000256" key="8">
    <source>
        <dbReference type="ARBA" id="ARBA00022664"/>
    </source>
</evidence>
<dbReference type="InterPro" id="IPR036561">
    <property type="entry name" value="MAM33_sf"/>
</dbReference>
<dbReference type="OrthoDB" id="30774at2759"/>
<evidence type="ECO:0000256" key="16">
    <source>
        <dbReference type="ARBA" id="ARBA00023242"/>
    </source>
</evidence>
<comment type="pathway">
    <text evidence="3">Protein modification; protein ubiquitination.</text>
</comment>
<dbReference type="InterPro" id="IPR029000">
    <property type="entry name" value="Cyclophilin-like_dom_sf"/>
</dbReference>
<dbReference type="PRINTS" id="PR00153">
    <property type="entry name" value="CSAPPISMRASE"/>
</dbReference>
<dbReference type="InterPro" id="IPR003892">
    <property type="entry name" value="CUE"/>
</dbReference>
<comment type="catalytic activity">
    <reaction evidence="1">
        <text>S-ubiquitinyl-[E2 ubiquitin-conjugating enzyme]-L-cysteine + [acceptor protein]-L-lysine = [E2 ubiquitin-conjugating enzyme]-L-cysteine + N(6)-ubiquitinyl-[acceptor protein]-L-lysine.</text>
        <dbReference type="EC" id="2.3.2.27"/>
    </reaction>
</comment>
<comment type="function">
    <text evidence="17">Has a ubiquitin-protein ligase activity acting as an E3 ubiquitin protein ligase or as an ubiquitin-ubiquitin ligase promoting elongation of ubiquitin chains on substrates. By mediating 'Lys-48'-linked polyubiquitination of proteins could target them for proteasomal degradation. May also function as a chaperone, playing a role in transport to the cell membrane of BSG/Basigin for instance. Probable inactive PPIase with no peptidyl-prolyl cis-trans isomerase activity. As a component of the minor spliceosome, involved in the splicing of U12-type introns in pre-mRNAs.</text>
</comment>
<dbReference type="CDD" id="cd16663">
    <property type="entry name" value="RING-Ubox_PPIL2"/>
    <property type="match status" value="1"/>
</dbReference>
<keyword evidence="27" id="KW-1185">Reference proteome</keyword>
<evidence type="ECO:0000259" key="25">
    <source>
        <dbReference type="PROSITE" id="PS51698"/>
    </source>
</evidence>
<keyword evidence="7" id="KW-1017">Isopeptide bond</keyword>
<dbReference type="CDD" id="cd01923">
    <property type="entry name" value="cyclophilin_RING"/>
    <property type="match status" value="1"/>
</dbReference>
<evidence type="ECO:0000256" key="18">
    <source>
        <dbReference type="ARBA" id="ARBA00061807"/>
    </source>
</evidence>
<protein>
    <recommendedName>
        <fullName evidence="19">RING-type E3 ubiquitin-protein ligase PPIL2</fullName>
        <ecNumber evidence="6">2.3.2.27</ecNumber>
    </recommendedName>
    <alternativeName>
        <fullName evidence="21">CYC4</fullName>
    </alternativeName>
    <alternativeName>
        <fullName evidence="20">Probable inactive peptidyl-prolyl cis-trans isomerase-like 2</fullName>
    </alternativeName>
</protein>
<dbReference type="Pfam" id="PF04641">
    <property type="entry name" value="Rtf2"/>
    <property type="match status" value="1"/>
</dbReference>
<accession>A0A7R9GFF5</accession>
<evidence type="ECO:0000256" key="13">
    <source>
        <dbReference type="ARBA" id="ARBA00022990"/>
    </source>
</evidence>
<evidence type="ECO:0000256" key="22">
    <source>
        <dbReference type="SAM" id="MobiDB-lite"/>
    </source>
</evidence>
<dbReference type="Pfam" id="PF02330">
    <property type="entry name" value="MAM33"/>
    <property type="match status" value="1"/>
</dbReference>
<feature type="compositionally biased region" description="Polar residues" evidence="22">
    <location>
        <begin position="775"/>
        <end position="788"/>
    </location>
</feature>
<evidence type="ECO:0000256" key="5">
    <source>
        <dbReference type="ARBA" id="ARBA00007930"/>
    </source>
</evidence>
<dbReference type="Gene3D" id="2.40.100.10">
    <property type="entry name" value="Cyclophilin-like"/>
    <property type="match status" value="1"/>
</dbReference>
<dbReference type="GO" id="GO:0000209">
    <property type="term" value="P:protein polyubiquitination"/>
    <property type="evidence" value="ECO:0007669"/>
    <property type="project" value="TreeGrafter"/>
</dbReference>
<keyword evidence="15" id="KW-0508">mRNA splicing</keyword>
<evidence type="ECO:0000256" key="11">
    <source>
        <dbReference type="ARBA" id="ARBA00022786"/>
    </source>
</evidence>
<dbReference type="GO" id="GO:0008380">
    <property type="term" value="P:RNA splicing"/>
    <property type="evidence" value="ECO:0007669"/>
    <property type="project" value="UniProtKB-KW"/>
</dbReference>
<proteinExistence type="inferred from homology"/>
<dbReference type="GO" id="GO:0006397">
    <property type="term" value="P:mRNA processing"/>
    <property type="evidence" value="ECO:0007669"/>
    <property type="project" value="UniProtKB-KW"/>
</dbReference>
<feature type="compositionally biased region" description="Low complexity" evidence="22">
    <location>
        <begin position="125"/>
        <end position="142"/>
    </location>
</feature>
<keyword evidence="14" id="KW-0175">Coiled coil</keyword>
<dbReference type="GO" id="GO:0071013">
    <property type="term" value="C:catalytic step 2 spliceosome"/>
    <property type="evidence" value="ECO:0007669"/>
    <property type="project" value="TreeGrafter"/>
</dbReference>
<dbReference type="GO" id="GO:0005759">
    <property type="term" value="C:mitochondrial matrix"/>
    <property type="evidence" value="ECO:0007669"/>
    <property type="project" value="InterPro"/>
</dbReference>
<dbReference type="InterPro" id="IPR003428">
    <property type="entry name" value="MAM33"/>
</dbReference>
<dbReference type="SUPFAM" id="SSF57850">
    <property type="entry name" value="RING/U-box"/>
    <property type="match status" value="1"/>
</dbReference>
<dbReference type="SUPFAM" id="SSF50891">
    <property type="entry name" value="Cyclophilin-like"/>
    <property type="match status" value="1"/>
</dbReference>
<dbReference type="CDD" id="cd14367">
    <property type="entry name" value="CUE_CUED2"/>
    <property type="match status" value="1"/>
</dbReference>
<evidence type="ECO:0000256" key="6">
    <source>
        <dbReference type="ARBA" id="ARBA00012483"/>
    </source>
</evidence>
<keyword evidence="8" id="KW-0507">mRNA processing</keyword>
<dbReference type="EMBL" id="CAJPEX010001301">
    <property type="protein sequence ID" value="CAG0918790.1"/>
    <property type="molecule type" value="Genomic_DNA"/>
</dbReference>
<feature type="domain" description="U-box" evidence="25">
    <location>
        <begin position="316"/>
        <end position="389"/>
    </location>
</feature>
<evidence type="ECO:0000256" key="2">
    <source>
        <dbReference type="ARBA" id="ARBA00004123"/>
    </source>
</evidence>
<dbReference type="EC" id="2.3.2.27" evidence="6"/>
<evidence type="ECO:0000256" key="10">
    <source>
        <dbReference type="ARBA" id="ARBA00022728"/>
    </source>
</evidence>
<dbReference type="InterPro" id="IPR039805">
    <property type="entry name" value="CUE_CUED2"/>
</dbReference>
<dbReference type="PROSITE" id="PS50072">
    <property type="entry name" value="CSA_PPIASE_2"/>
    <property type="match status" value="1"/>
</dbReference>
<keyword evidence="11" id="KW-0833">Ubl conjugation pathway</keyword>
<dbReference type="InterPro" id="IPR013083">
    <property type="entry name" value="Znf_RING/FYVE/PHD"/>
</dbReference>
<feature type="region of interest" description="Disordered" evidence="22">
    <location>
        <begin position="728"/>
        <end position="804"/>
    </location>
</feature>
<dbReference type="PROSITE" id="PS51698">
    <property type="entry name" value="U_BOX"/>
    <property type="match status" value="1"/>
</dbReference>
<dbReference type="InterPro" id="IPR044666">
    <property type="entry name" value="Cyclophilin_A-like"/>
</dbReference>
<dbReference type="PROSITE" id="PS00170">
    <property type="entry name" value="CSA_PPIASE_1"/>
    <property type="match status" value="1"/>
</dbReference>
<evidence type="ECO:0000256" key="20">
    <source>
        <dbReference type="ARBA" id="ARBA00078275"/>
    </source>
</evidence>
<organism evidence="26">
    <name type="scientific">Notodromas monacha</name>
    <dbReference type="NCBI Taxonomy" id="399045"/>
    <lineage>
        <taxon>Eukaryota</taxon>
        <taxon>Metazoa</taxon>
        <taxon>Ecdysozoa</taxon>
        <taxon>Arthropoda</taxon>
        <taxon>Crustacea</taxon>
        <taxon>Oligostraca</taxon>
        <taxon>Ostracoda</taxon>
        <taxon>Podocopa</taxon>
        <taxon>Podocopida</taxon>
        <taxon>Cypridocopina</taxon>
        <taxon>Cypridoidea</taxon>
        <taxon>Cyprididae</taxon>
        <taxon>Notodromas</taxon>
    </lineage>
</organism>
<dbReference type="GO" id="GO:0003755">
    <property type="term" value="F:peptidyl-prolyl cis-trans isomerase activity"/>
    <property type="evidence" value="ECO:0007669"/>
    <property type="project" value="InterPro"/>
</dbReference>
<gene>
    <name evidence="26" type="ORF">NMOB1V02_LOCUS6336</name>
</gene>
<dbReference type="GO" id="GO:0061630">
    <property type="term" value="F:ubiquitin protein ligase activity"/>
    <property type="evidence" value="ECO:0007669"/>
    <property type="project" value="UniProtKB-EC"/>
</dbReference>
<evidence type="ECO:0000256" key="14">
    <source>
        <dbReference type="ARBA" id="ARBA00023054"/>
    </source>
</evidence>
<dbReference type="FunFam" id="2.40.100.10:FF:000018">
    <property type="entry name" value="Peptidyl-prolyl cis-trans isomerase-like 2"/>
    <property type="match status" value="1"/>
</dbReference>
<evidence type="ECO:0000256" key="4">
    <source>
        <dbReference type="ARBA" id="ARBA00005457"/>
    </source>
</evidence>
<dbReference type="SMART" id="SM00504">
    <property type="entry name" value="Ubox"/>
    <property type="match status" value="1"/>
</dbReference>
<dbReference type="Proteomes" id="UP000678499">
    <property type="component" value="Unassembled WGS sequence"/>
</dbReference>
<evidence type="ECO:0000256" key="3">
    <source>
        <dbReference type="ARBA" id="ARBA00004906"/>
    </source>
</evidence>
<keyword evidence="16" id="KW-0539">Nucleus</keyword>
<evidence type="ECO:0000256" key="12">
    <source>
        <dbReference type="ARBA" id="ARBA00022843"/>
    </source>
</evidence>
<dbReference type="GO" id="GO:0043130">
    <property type="term" value="F:ubiquitin binding"/>
    <property type="evidence" value="ECO:0007669"/>
    <property type="project" value="InterPro"/>
</dbReference>
<dbReference type="InterPro" id="IPR002130">
    <property type="entry name" value="Cyclophilin-type_PPIase_dom"/>
</dbReference>
<dbReference type="Pfam" id="PF00160">
    <property type="entry name" value="Pro_isomerase"/>
    <property type="match status" value="1"/>
</dbReference>
<dbReference type="PANTHER" id="PTHR45625:SF1">
    <property type="entry name" value="RING-TYPE E3 UBIQUITIN-PROTEIN LIGASE PPIL2"/>
    <property type="match status" value="1"/>
</dbReference>
<feature type="domain" description="CUE" evidence="24">
    <location>
        <begin position="148"/>
        <end position="191"/>
    </location>
</feature>
<comment type="similarity">
    <text evidence="5">Belongs to the cyclophilin-type PPIase family. PPIL2 subfamily.</text>
</comment>
<keyword evidence="10" id="KW-0747">Spliceosome</keyword>
<feature type="domain" description="PPIase cyclophilin-type" evidence="23">
    <location>
        <begin position="563"/>
        <end position="709"/>
    </location>
</feature>
<keyword evidence="9" id="KW-0808">Transferase</keyword>
<dbReference type="GO" id="GO:0006457">
    <property type="term" value="P:protein folding"/>
    <property type="evidence" value="ECO:0007669"/>
    <property type="project" value="InterPro"/>
</dbReference>
<dbReference type="Gene3D" id="3.30.40.10">
    <property type="entry name" value="Zinc/RING finger domain, C3HC4 (zinc finger)"/>
    <property type="match status" value="1"/>
</dbReference>
<evidence type="ECO:0000313" key="27">
    <source>
        <dbReference type="Proteomes" id="UP000678499"/>
    </source>
</evidence>
<evidence type="ECO:0000256" key="7">
    <source>
        <dbReference type="ARBA" id="ARBA00022499"/>
    </source>
</evidence>
<evidence type="ECO:0000313" key="26">
    <source>
        <dbReference type="EMBL" id="CAD7278638.1"/>
    </source>
</evidence>
<evidence type="ECO:0000259" key="24">
    <source>
        <dbReference type="PROSITE" id="PS51140"/>
    </source>
</evidence>
<dbReference type="EMBL" id="OA883338">
    <property type="protein sequence ID" value="CAD7278638.1"/>
    <property type="molecule type" value="Genomic_DNA"/>
</dbReference>
<keyword evidence="12" id="KW-0832">Ubl conjugation</keyword>
<evidence type="ECO:0000256" key="15">
    <source>
        <dbReference type="ARBA" id="ARBA00023187"/>
    </source>
</evidence>
<dbReference type="InterPro" id="IPR020892">
    <property type="entry name" value="Cyclophilin-type_PPIase_CS"/>
</dbReference>
<evidence type="ECO:0000259" key="23">
    <source>
        <dbReference type="PROSITE" id="PS50072"/>
    </source>
</evidence>
<evidence type="ECO:0000256" key="9">
    <source>
        <dbReference type="ARBA" id="ARBA00022679"/>
    </source>
</evidence>
<evidence type="ECO:0000256" key="19">
    <source>
        <dbReference type="ARBA" id="ARBA00073734"/>
    </source>
</evidence>
<evidence type="ECO:0000256" key="21">
    <source>
        <dbReference type="ARBA" id="ARBA00079124"/>
    </source>
</evidence>